<dbReference type="FunFam" id="3.30.420.40:FF:000171">
    <property type="entry name" value="Heat shock 70 kDa protein 4"/>
    <property type="match status" value="1"/>
</dbReference>
<dbReference type="InterPro" id="IPR013126">
    <property type="entry name" value="Hsp_70_fam"/>
</dbReference>
<dbReference type="GeneID" id="14888842"/>
<evidence type="ECO:0000313" key="4">
    <source>
        <dbReference type="EMBL" id="ELP89846.1"/>
    </source>
</evidence>
<dbReference type="GO" id="GO:0140662">
    <property type="term" value="F:ATP-dependent protein folding chaperone"/>
    <property type="evidence" value="ECO:0007669"/>
    <property type="project" value="InterPro"/>
</dbReference>
<dbReference type="VEuPathDB" id="AmoebaDB:EIN_270910"/>
<dbReference type="PROSITE" id="PS00329">
    <property type="entry name" value="HSP70_2"/>
    <property type="match status" value="1"/>
</dbReference>
<dbReference type="AlphaFoldDB" id="A0A0A1U9Q9"/>
<evidence type="ECO:0000256" key="1">
    <source>
        <dbReference type="ARBA" id="ARBA00007381"/>
    </source>
</evidence>
<dbReference type="OrthoDB" id="30247at2759"/>
<evidence type="ECO:0000313" key="5">
    <source>
        <dbReference type="Proteomes" id="UP000014680"/>
    </source>
</evidence>
<evidence type="ECO:0000256" key="2">
    <source>
        <dbReference type="ARBA" id="ARBA00022741"/>
    </source>
</evidence>
<sequence>MVLTKMKETAEAFVGGKVNNAVITCPAYFNDSQRQATKEAGTIANINVLRIINEPTAAAITYGLNKKTEREKNVLIFDLGGGTFDVSLLAIDDGVFEVKATNGNTHLDGEDSDNRMVNHFIAKFKRKYKKDIPGNARAVRRLRTSCERAKRTLSSAATTNIEVDQLYEGIDFYTSLTRARGVP</sequence>
<dbReference type="Gene3D" id="3.90.640.10">
    <property type="entry name" value="Actin, Chain A, domain 4"/>
    <property type="match status" value="1"/>
</dbReference>
<dbReference type="Gene3D" id="3.30.420.40">
    <property type="match status" value="2"/>
</dbReference>
<dbReference type="FunFam" id="3.90.640.10:FF:000134">
    <property type="entry name" value="Heat shock cognate 71 kDa protein"/>
    <property type="match status" value="1"/>
</dbReference>
<dbReference type="InterPro" id="IPR018181">
    <property type="entry name" value="Heat_shock_70_CS"/>
</dbReference>
<dbReference type="GO" id="GO:0005524">
    <property type="term" value="F:ATP binding"/>
    <property type="evidence" value="ECO:0007669"/>
    <property type="project" value="UniProtKB-KW"/>
</dbReference>
<dbReference type="Pfam" id="PF00012">
    <property type="entry name" value="HSP70"/>
    <property type="match status" value="1"/>
</dbReference>
<gene>
    <name evidence="4" type="ORF">EIN_270910</name>
</gene>
<keyword evidence="4" id="KW-0346">Stress response</keyword>
<evidence type="ECO:0000256" key="3">
    <source>
        <dbReference type="ARBA" id="ARBA00022840"/>
    </source>
</evidence>
<protein>
    <submittedName>
        <fullName evidence="4">Heat shock 70 kDa protein II, putative</fullName>
    </submittedName>
</protein>
<dbReference type="PRINTS" id="PR00301">
    <property type="entry name" value="HEATSHOCK70"/>
</dbReference>
<keyword evidence="5" id="KW-1185">Reference proteome</keyword>
<dbReference type="Proteomes" id="UP000014680">
    <property type="component" value="Unassembled WGS sequence"/>
</dbReference>
<proteinExistence type="inferred from homology"/>
<dbReference type="OMA" id="FCIAEFR"/>
<dbReference type="SUPFAM" id="SSF53067">
    <property type="entry name" value="Actin-like ATPase domain"/>
    <property type="match status" value="2"/>
</dbReference>
<keyword evidence="2" id="KW-0547">Nucleotide-binding</keyword>
<accession>A0A0A1U9Q9</accession>
<dbReference type="KEGG" id="eiv:EIN_270910"/>
<comment type="similarity">
    <text evidence="1">Belongs to the heat shock protein 70 family.</text>
</comment>
<dbReference type="PANTHER" id="PTHR19375">
    <property type="entry name" value="HEAT SHOCK PROTEIN 70KDA"/>
    <property type="match status" value="1"/>
</dbReference>
<dbReference type="FunFam" id="3.30.420.40:FF:000172">
    <property type="entry name" value="Heat shock 70 kDa protein"/>
    <property type="match status" value="1"/>
</dbReference>
<dbReference type="EMBL" id="KB206568">
    <property type="protein sequence ID" value="ELP89846.1"/>
    <property type="molecule type" value="Genomic_DNA"/>
</dbReference>
<dbReference type="RefSeq" id="XP_004256617.1">
    <property type="nucleotide sequence ID" value="XM_004256569.1"/>
</dbReference>
<reference evidence="4 5" key="1">
    <citation type="submission" date="2012-10" db="EMBL/GenBank/DDBJ databases">
        <authorList>
            <person name="Zafar N."/>
            <person name="Inman J."/>
            <person name="Hall N."/>
            <person name="Lorenzi H."/>
            <person name="Caler E."/>
        </authorList>
    </citation>
    <scope>NUCLEOTIDE SEQUENCE [LARGE SCALE GENOMIC DNA]</scope>
    <source>
        <strain evidence="4 5">IP1</strain>
    </source>
</reference>
<name>A0A0A1U9Q9_ENTIV</name>
<keyword evidence="3" id="KW-0067">ATP-binding</keyword>
<dbReference type="InterPro" id="IPR043129">
    <property type="entry name" value="ATPase_NBD"/>
</dbReference>
<organism evidence="4 5">
    <name type="scientific">Entamoeba invadens IP1</name>
    <dbReference type="NCBI Taxonomy" id="370355"/>
    <lineage>
        <taxon>Eukaryota</taxon>
        <taxon>Amoebozoa</taxon>
        <taxon>Evosea</taxon>
        <taxon>Archamoebae</taxon>
        <taxon>Mastigamoebida</taxon>
        <taxon>Entamoebidae</taxon>
        <taxon>Entamoeba</taxon>
    </lineage>
</organism>